<dbReference type="Proteomes" id="UP000659388">
    <property type="component" value="Unassembled WGS sequence"/>
</dbReference>
<dbReference type="PANTHER" id="PTHR43353:SF3">
    <property type="entry name" value="ALDEHYDE DEHYDROGENASE-RELATED"/>
    <property type="match status" value="1"/>
</dbReference>
<dbReference type="SUPFAM" id="SSF53720">
    <property type="entry name" value="ALDH-like"/>
    <property type="match status" value="1"/>
</dbReference>
<evidence type="ECO:0000256" key="1">
    <source>
        <dbReference type="ARBA" id="ARBA00023002"/>
    </source>
</evidence>
<dbReference type="InterPro" id="IPR016163">
    <property type="entry name" value="Ald_DH_C"/>
</dbReference>
<evidence type="ECO:0000259" key="2">
    <source>
        <dbReference type="Pfam" id="PF00171"/>
    </source>
</evidence>
<dbReference type="InterPro" id="IPR044151">
    <property type="entry name" value="ALDH_KGSADH"/>
</dbReference>
<keyword evidence="1" id="KW-0560">Oxidoreductase</keyword>
<gene>
    <name evidence="3" type="ORF">JL102_07170</name>
</gene>
<dbReference type="CDD" id="cd07129">
    <property type="entry name" value="ALDH_KGSADH"/>
    <property type="match status" value="1"/>
</dbReference>
<dbReference type="PANTHER" id="PTHR43353">
    <property type="entry name" value="SUCCINATE-SEMIALDEHYDE DEHYDROGENASE, MITOCHONDRIAL"/>
    <property type="match status" value="1"/>
</dbReference>
<dbReference type="InterPro" id="IPR015590">
    <property type="entry name" value="Aldehyde_DH_dom"/>
</dbReference>
<reference evidence="3" key="1">
    <citation type="submission" date="2021-01" db="EMBL/GenBank/DDBJ databases">
        <title>Fulvivirga kasyanovii gen. nov., sp nov., a novel member of the phylum Bacteroidetes isolated from seawater in a mussel farm.</title>
        <authorList>
            <person name="Zhao L.-H."/>
            <person name="Wang Z.-J."/>
        </authorList>
    </citation>
    <scope>NUCLEOTIDE SEQUENCE</scope>
    <source>
        <strain evidence="3">2943</strain>
    </source>
</reference>
<comment type="caution">
    <text evidence="3">The sequence shown here is derived from an EMBL/GenBank/DDBJ whole genome shotgun (WGS) entry which is preliminary data.</text>
</comment>
<dbReference type="Pfam" id="PF00171">
    <property type="entry name" value="Aldedh"/>
    <property type="match status" value="1"/>
</dbReference>
<dbReference type="InterPro" id="IPR016162">
    <property type="entry name" value="Ald_DH_N"/>
</dbReference>
<protein>
    <submittedName>
        <fullName evidence="3">Aldehyde dehydrogenase (NADP(+))</fullName>
    </submittedName>
</protein>
<name>A0A937F7U1_9BACT</name>
<evidence type="ECO:0000313" key="3">
    <source>
        <dbReference type="EMBL" id="MBL3655905.1"/>
    </source>
</evidence>
<keyword evidence="4" id="KW-1185">Reference proteome</keyword>
<sequence length="526" mass="56164">MHGKNRIGYSLLETEHGTVKAYSPITKESLPEKFDVAGQDEVNTALDQAEKAFSAYKYISATKKADFLDAIADEILALGDELIERACLESALPEGRIRGERGRTMGQLKMFASLLRDGSWVEASIEPAMPDREPLPRADLRKMLRPVGPVVVFTASNFPLAFSTAGGDTASALAAGNPVIVKAHESHLGTNELVSDAIARAAEKTEMPDGVFCSLTGKGYEIGKHLVQHPKTKSVAFTGSFKGGKALYDLANERENPIPVFAEMGSINPVFVLPDKVATDPESLAKATAGSINLGVGQFCTNPGLIIGIKSDALNTYISTLATETESIQATTMLNSGIAKAYKSGADHAAEQSGVQVIAKGAEAEEGLEGQSTVATVSATDFLKTPELQHEVFGPFSLIVTCADSDEVEKIIASLSGQLTATFLATDKDIADFETIIKNASELCGRLIFNSFPTGVEVCHSMQHGGPYPAATDSRFTSVGTGAIKRFVRPVCYQDAPKSILPEELHNDNPLNIWRLVNGSLNKDKI</sequence>
<dbReference type="AlphaFoldDB" id="A0A937F7U1"/>
<feature type="domain" description="Aldehyde dehydrogenase" evidence="2">
    <location>
        <begin position="15"/>
        <end position="466"/>
    </location>
</feature>
<proteinExistence type="predicted"/>
<accession>A0A937F7U1</accession>
<dbReference type="Gene3D" id="3.40.309.10">
    <property type="entry name" value="Aldehyde Dehydrogenase, Chain A, domain 2"/>
    <property type="match status" value="1"/>
</dbReference>
<evidence type="ECO:0000313" key="4">
    <source>
        <dbReference type="Proteomes" id="UP000659388"/>
    </source>
</evidence>
<dbReference type="InterPro" id="IPR016161">
    <property type="entry name" value="Ald_DH/histidinol_DH"/>
</dbReference>
<dbReference type="GO" id="GO:0016620">
    <property type="term" value="F:oxidoreductase activity, acting on the aldehyde or oxo group of donors, NAD or NADP as acceptor"/>
    <property type="evidence" value="ECO:0007669"/>
    <property type="project" value="InterPro"/>
</dbReference>
<organism evidence="3 4">
    <name type="scientific">Fulvivirga sediminis</name>
    <dbReference type="NCBI Taxonomy" id="2803949"/>
    <lineage>
        <taxon>Bacteria</taxon>
        <taxon>Pseudomonadati</taxon>
        <taxon>Bacteroidota</taxon>
        <taxon>Cytophagia</taxon>
        <taxon>Cytophagales</taxon>
        <taxon>Fulvivirgaceae</taxon>
        <taxon>Fulvivirga</taxon>
    </lineage>
</organism>
<dbReference type="Gene3D" id="3.40.605.10">
    <property type="entry name" value="Aldehyde Dehydrogenase, Chain A, domain 1"/>
    <property type="match status" value="1"/>
</dbReference>
<dbReference type="InterPro" id="IPR050740">
    <property type="entry name" value="Aldehyde_DH_Superfamily"/>
</dbReference>
<dbReference type="RefSeq" id="WP_202243579.1">
    <property type="nucleotide sequence ID" value="NZ_JAESIY010000003.1"/>
</dbReference>
<dbReference type="EMBL" id="JAESIY010000003">
    <property type="protein sequence ID" value="MBL3655905.1"/>
    <property type="molecule type" value="Genomic_DNA"/>
</dbReference>